<feature type="domain" description="DUF5916" evidence="1">
    <location>
        <begin position="360"/>
        <end position="726"/>
    </location>
</feature>
<comment type="caution">
    <text evidence="2">The sequence shown here is derived from an EMBL/GenBank/DDBJ whole genome shotgun (WGS) entry which is preliminary data.</text>
</comment>
<evidence type="ECO:0000313" key="2">
    <source>
        <dbReference type="EMBL" id="MCX2980146.1"/>
    </source>
</evidence>
<evidence type="ECO:0000313" key="3">
    <source>
        <dbReference type="Proteomes" id="UP001143362"/>
    </source>
</evidence>
<dbReference type="InterPro" id="IPR045670">
    <property type="entry name" value="DUF5916"/>
</dbReference>
<dbReference type="Gene3D" id="2.60.40.1190">
    <property type="match status" value="1"/>
</dbReference>
<gene>
    <name evidence="2" type="ORF">EYC98_04610</name>
</gene>
<protein>
    <recommendedName>
        <fullName evidence="1">DUF5916 domain-containing protein</fullName>
    </recommendedName>
</protein>
<organism evidence="2 3">
    <name type="scientific">Candidatus Litorirhabdus singularis</name>
    <dbReference type="NCBI Taxonomy" id="2518993"/>
    <lineage>
        <taxon>Bacteria</taxon>
        <taxon>Pseudomonadati</taxon>
        <taxon>Pseudomonadota</taxon>
        <taxon>Gammaproteobacteria</taxon>
        <taxon>Cellvibrionales</taxon>
        <taxon>Halieaceae</taxon>
        <taxon>Candidatus Litorirhabdus</taxon>
    </lineage>
</organism>
<proteinExistence type="predicted"/>
<reference evidence="2" key="1">
    <citation type="submission" date="2019-02" db="EMBL/GenBank/DDBJ databases">
        <authorList>
            <person name="Li S.-H."/>
        </authorList>
    </citation>
    <scope>NUCLEOTIDE SEQUENCE</scope>
    <source>
        <strain evidence="2">IMCC14734</strain>
    </source>
</reference>
<feature type="domain" description="DUF5916" evidence="1">
    <location>
        <begin position="196"/>
        <end position="292"/>
    </location>
</feature>
<dbReference type="RefSeq" id="WP_279244125.1">
    <property type="nucleotide sequence ID" value="NZ_SHNN01000001.1"/>
</dbReference>
<dbReference type="Pfam" id="PF19313">
    <property type="entry name" value="DUF5916"/>
    <property type="match status" value="2"/>
</dbReference>
<sequence>MDGVLDEPEWQSAQSYSNFVTTEPLTSEPAKYHTEALVYTNAEGIYVGFRNAQPAEAKRVQRRFARDAFILADRNIVGIDFDGSGLSGYDFTVGAANTRQDGIYNNEKNYSGDWDGNWTSQTSQDEEYWYVEMYIPWTVAPMTNPEGAQKQMKFYFGRYVFDESLRFAWPNASAARPTFLSDWAPVSVDHVATSTLDLFPYVSAEQDLEENDGEVRAGVDVVWRPNTATQFTGTINPDFGQVEADDLVLNFSALEVFFAERRPFFTENQALFRSEVPNGDRLVHTRRIGAASDAGDEPVTDIDLGAKLSHFGERLDLGFFAVTEDDTAASEGRDYLSTRIQARLGDAVVGHSLTYADRSTLSRKALVNSLDLDWQSAGEHRVRGQLFYSDVEQEANEVNENTAFNQSDGGGWGQWSYAPNDEWRSNLTGYYYGDEFEMNDLGFLTRNDWMRVAADVRHDVNSYAPSSNQLSGWYSAKLSYEENNAGDTLMQGLDLQRQWVLRSTREFSLQVHLETSAYDDLITRGNGLLKRDAQQSFSFSYLNPRGNDFTFQLQYVAETKGTDKFSHEFIISPQYYLADTVTVGGRVSYTWFEEWLLWDFDSEQLATYESEVLDIDLRLDWFPTSRQEVRVKLQWLGVESDALQGYGLDDNGRLDPSSRPVADFKLSDVALQVRYRYEIAPLSEVFLVYNRGGFWDENDAGVSPWGLAENAWNNVTQQTITAKIRYRF</sequence>
<dbReference type="SUPFAM" id="SSF49344">
    <property type="entry name" value="CBD9-like"/>
    <property type="match status" value="1"/>
</dbReference>
<accession>A0ABT3TED1</accession>
<dbReference type="Proteomes" id="UP001143362">
    <property type="component" value="Unassembled WGS sequence"/>
</dbReference>
<dbReference type="EMBL" id="SHNN01000001">
    <property type="protein sequence ID" value="MCX2980146.1"/>
    <property type="molecule type" value="Genomic_DNA"/>
</dbReference>
<evidence type="ECO:0000259" key="1">
    <source>
        <dbReference type="Pfam" id="PF19313"/>
    </source>
</evidence>
<name>A0ABT3TED1_9GAMM</name>
<keyword evidence="3" id="KW-1185">Reference proteome</keyword>